<reference evidence="1 2" key="1">
    <citation type="journal article" date="2023" name="Elife">
        <title>Identification of key yeast species and microbe-microbe interactions impacting larval growth of Drosophila in the wild.</title>
        <authorList>
            <person name="Mure A."/>
            <person name="Sugiura Y."/>
            <person name="Maeda R."/>
            <person name="Honda K."/>
            <person name="Sakurai N."/>
            <person name="Takahashi Y."/>
            <person name="Watada M."/>
            <person name="Katoh T."/>
            <person name="Gotoh A."/>
            <person name="Gotoh Y."/>
            <person name="Taniguchi I."/>
            <person name="Nakamura K."/>
            <person name="Hayashi T."/>
            <person name="Katayama T."/>
            <person name="Uemura T."/>
            <person name="Hattori Y."/>
        </authorList>
    </citation>
    <scope>NUCLEOTIDE SEQUENCE [LARGE SCALE GENOMIC DNA]</scope>
    <source>
        <strain evidence="1 2">SC-9</strain>
    </source>
</reference>
<dbReference type="GO" id="GO:0005829">
    <property type="term" value="C:cytosol"/>
    <property type="evidence" value="ECO:0007669"/>
    <property type="project" value="TreeGrafter"/>
</dbReference>
<name>A0AAV5QFQ5_9ASCO</name>
<organism evidence="1 2">
    <name type="scientific">Saccharomycopsis crataegensis</name>
    <dbReference type="NCBI Taxonomy" id="43959"/>
    <lineage>
        <taxon>Eukaryota</taxon>
        <taxon>Fungi</taxon>
        <taxon>Dikarya</taxon>
        <taxon>Ascomycota</taxon>
        <taxon>Saccharomycotina</taxon>
        <taxon>Saccharomycetes</taxon>
        <taxon>Saccharomycopsidaceae</taxon>
        <taxon>Saccharomycopsis</taxon>
    </lineage>
</organism>
<dbReference type="RefSeq" id="XP_064850775.1">
    <property type="nucleotide sequence ID" value="XM_064994703.1"/>
</dbReference>
<dbReference type="NCBIfam" id="TIGR00730">
    <property type="entry name" value="Rossman fold protein, TIGR00730 family"/>
    <property type="match status" value="1"/>
</dbReference>
<dbReference type="InterPro" id="IPR031100">
    <property type="entry name" value="LOG_fam"/>
</dbReference>
<protein>
    <submittedName>
        <fullName evidence="1">Log1 protein</fullName>
    </submittedName>
</protein>
<dbReference type="Gene3D" id="3.40.50.450">
    <property type="match status" value="1"/>
</dbReference>
<proteinExistence type="predicted"/>
<accession>A0AAV5QFQ5</accession>
<evidence type="ECO:0000313" key="2">
    <source>
        <dbReference type="Proteomes" id="UP001360560"/>
    </source>
</evidence>
<dbReference type="AlphaFoldDB" id="A0AAV5QFQ5"/>
<dbReference type="Pfam" id="PF03641">
    <property type="entry name" value="Lysine_decarbox"/>
    <property type="match status" value="1"/>
</dbReference>
<dbReference type="GO" id="GO:0009691">
    <property type="term" value="P:cytokinin biosynthetic process"/>
    <property type="evidence" value="ECO:0007669"/>
    <property type="project" value="InterPro"/>
</dbReference>
<dbReference type="GO" id="GO:0016799">
    <property type="term" value="F:hydrolase activity, hydrolyzing N-glycosyl compounds"/>
    <property type="evidence" value="ECO:0007669"/>
    <property type="project" value="TreeGrafter"/>
</dbReference>
<dbReference type="Proteomes" id="UP001360560">
    <property type="component" value="Unassembled WGS sequence"/>
</dbReference>
<dbReference type="PANTHER" id="PTHR31223">
    <property type="entry name" value="LOG FAMILY PROTEIN YJL055W"/>
    <property type="match status" value="1"/>
</dbReference>
<dbReference type="SUPFAM" id="SSF102405">
    <property type="entry name" value="MCP/YpsA-like"/>
    <property type="match status" value="1"/>
</dbReference>
<dbReference type="PANTHER" id="PTHR31223:SF70">
    <property type="entry name" value="LOG FAMILY PROTEIN YJL055W"/>
    <property type="match status" value="1"/>
</dbReference>
<dbReference type="InterPro" id="IPR005269">
    <property type="entry name" value="LOG"/>
</dbReference>
<keyword evidence="2" id="KW-1185">Reference proteome</keyword>
<dbReference type="EMBL" id="BTFZ01000002">
    <property type="protein sequence ID" value="GMM33775.1"/>
    <property type="molecule type" value="Genomic_DNA"/>
</dbReference>
<evidence type="ECO:0000313" key="1">
    <source>
        <dbReference type="EMBL" id="GMM33775.1"/>
    </source>
</evidence>
<sequence length="216" mass="23815">MTSAKMQIEAANKSVTKPEKVLCVFCGSSPGSDPAYTEAANELGKALAQRGYGLVYGGGDCGLMGSVARSCVVNNGYVHGIIPQALFDRERNAQIVDGQYGKTTVVNDMHTRKRMMGNEASSGFITLPGGYGSLEELAEVITWSQLGIHDKPVIVYNINGFFDGLKTFFEHCIDQGFIKRTQKEIVVFANTLEEVLDQIENYKIPESRYNLKWENQ</sequence>
<dbReference type="GeneID" id="90071754"/>
<gene>
    <name evidence="1" type="ORF">DASC09_011000</name>
</gene>
<comment type="caution">
    <text evidence="1">The sequence shown here is derived from an EMBL/GenBank/DDBJ whole genome shotgun (WGS) entry which is preliminary data.</text>
</comment>